<dbReference type="RefSeq" id="WP_068905060.1">
    <property type="nucleotide sequence ID" value="NZ_JBHUIF010000017.1"/>
</dbReference>
<evidence type="ECO:0000313" key="1">
    <source>
        <dbReference type="EMBL" id="ODA30622.1"/>
    </source>
</evidence>
<dbReference type="SUPFAM" id="SSF160719">
    <property type="entry name" value="gpW/gp25-like"/>
    <property type="match status" value="1"/>
</dbReference>
<proteinExistence type="predicted"/>
<gene>
    <name evidence="1" type="ORF">A8L45_19650</name>
</gene>
<dbReference type="Proteomes" id="UP000094936">
    <property type="component" value="Unassembled WGS sequence"/>
</dbReference>
<dbReference type="EMBL" id="LYBM01000050">
    <property type="protein sequence ID" value="ODA30622.1"/>
    <property type="molecule type" value="Genomic_DNA"/>
</dbReference>
<organism evidence="1 2">
    <name type="scientific">Veronia pacifica</name>
    <dbReference type="NCBI Taxonomy" id="1080227"/>
    <lineage>
        <taxon>Bacteria</taxon>
        <taxon>Pseudomonadati</taxon>
        <taxon>Pseudomonadota</taxon>
        <taxon>Gammaproteobacteria</taxon>
        <taxon>Vibrionales</taxon>
        <taxon>Vibrionaceae</taxon>
        <taxon>Veronia</taxon>
    </lineage>
</organism>
<dbReference type="AlphaFoldDB" id="A0A1C3EBK5"/>
<keyword evidence="2" id="KW-1185">Reference proteome</keyword>
<name>A0A1C3EBK5_9GAMM</name>
<protein>
    <recommendedName>
        <fullName evidence="3">Baseplate assembly protein</fullName>
    </recommendedName>
</protein>
<evidence type="ECO:0008006" key="3">
    <source>
        <dbReference type="Google" id="ProtNLM"/>
    </source>
</evidence>
<dbReference type="Gene3D" id="3.10.450.40">
    <property type="match status" value="1"/>
</dbReference>
<dbReference type="OrthoDB" id="9802846at2"/>
<evidence type="ECO:0000313" key="2">
    <source>
        <dbReference type="Proteomes" id="UP000094936"/>
    </source>
</evidence>
<reference evidence="1 2" key="1">
    <citation type="submission" date="2016-05" db="EMBL/GenBank/DDBJ databases">
        <title>Genomic Taxonomy of the Vibrionaceae.</title>
        <authorList>
            <person name="Gomez-Gil B."/>
            <person name="Enciso-Ibarra J."/>
        </authorList>
    </citation>
    <scope>NUCLEOTIDE SEQUENCE [LARGE SCALE GENOMIC DNA]</scope>
    <source>
        <strain evidence="1 2">CAIM 1920</strain>
    </source>
</reference>
<dbReference type="STRING" id="1080227.A8L45_19650"/>
<comment type="caution">
    <text evidence="1">The sequence shown here is derived from an EMBL/GenBank/DDBJ whole genome shotgun (WGS) entry which is preliminary data.</text>
</comment>
<accession>A0A1C3EBK5</accession>
<sequence>MKQGTDAQSGKTLGGLAYLRQRFNDVINTPLGALVGARDFGSRLHELVDRNIDPGFEMQCYIRLAEAVASPANGLDDFILREMRAKPSGDGNVLIDLRGDWRFGDAPIHLEGLTLYARH</sequence>